<feature type="compositionally biased region" description="Gly residues" evidence="9">
    <location>
        <begin position="42"/>
        <end position="51"/>
    </location>
</feature>
<proteinExistence type="inferred from homology"/>
<evidence type="ECO:0000313" key="12">
    <source>
        <dbReference type="Proteomes" id="UP000077926"/>
    </source>
</evidence>
<dbReference type="SUPFAM" id="SSF52080">
    <property type="entry name" value="Ribosomal proteins L15p and L18e"/>
    <property type="match status" value="1"/>
</dbReference>
<evidence type="ECO:0000256" key="1">
    <source>
        <dbReference type="ARBA" id="ARBA00007320"/>
    </source>
</evidence>
<dbReference type="NCBIfam" id="TIGR01071">
    <property type="entry name" value="rplO_bact"/>
    <property type="match status" value="1"/>
</dbReference>
<protein>
    <recommendedName>
        <fullName evidence="7">Large ribosomal subunit protein uL15</fullName>
    </recommendedName>
</protein>
<feature type="region of interest" description="Disordered" evidence="9">
    <location>
        <begin position="1"/>
        <end position="51"/>
    </location>
</feature>
<dbReference type="InterPro" id="IPR001196">
    <property type="entry name" value="Ribosomal_uL15_CS"/>
</dbReference>
<comment type="similarity">
    <text evidence="1 7 8">Belongs to the universal ribosomal protein uL15 family.</text>
</comment>
<dbReference type="Proteomes" id="UP000077926">
    <property type="component" value="Chromosome"/>
</dbReference>
<dbReference type="PANTHER" id="PTHR12934">
    <property type="entry name" value="50S RIBOSOMAL PROTEIN L15"/>
    <property type="match status" value="1"/>
</dbReference>
<sequence>MKLHELKAAEGSRKERKRKGRGIGSGNGKTAGKGHKGQNARSGGGVRLGFEGGQTPLFRRLPKRGFTNVNRKDYAIVNLDTLNLFEDGTEVTPALLLETGVVSKEKAGIKILAKGNIEKKLTVKAHKFSSTAKEAIEAAGGKTEVI</sequence>
<dbReference type="GO" id="GO:0019843">
    <property type="term" value="F:rRNA binding"/>
    <property type="evidence" value="ECO:0007669"/>
    <property type="project" value="UniProtKB-UniRule"/>
</dbReference>
<evidence type="ECO:0000256" key="4">
    <source>
        <dbReference type="ARBA" id="ARBA00022884"/>
    </source>
</evidence>
<reference evidence="11 12" key="1">
    <citation type="submission" date="2016-08" db="EMBL/GenBank/DDBJ databases">
        <title>Complete genome sequence of Bacillus muralis G25-68, a strain with toxicity to nematodes.</title>
        <authorList>
            <person name="Zheng Z."/>
        </authorList>
    </citation>
    <scope>NUCLEOTIDE SEQUENCE [LARGE SCALE GENOMIC DNA]</scope>
    <source>
        <strain evidence="11 12">G25-68</strain>
    </source>
</reference>
<evidence type="ECO:0000256" key="3">
    <source>
        <dbReference type="ARBA" id="ARBA00022730"/>
    </source>
</evidence>
<dbReference type="InterPro" id="IPR005749">
    <property type="entry name" value="Ribosomal_uL15_bac-type"/>
</dbReference>
<dbReference type="RefSeq" id="WP_064462545.1">
    <property type="nucleotide sequence ID" value="NZ_CP017080.1"/>
</dbReference>
<gene>
    <name evidence="7" type="primary">rplO</name>
    <name evidence="11" type="ORF">ABE28_000680</name>
</gene>
<keyword evidence="4 7" id="KW-0694">RNA-binding</keyword>
<evidence type="ECO:0000259" key="10">
    <source>
        <dbReference type="Pfam" id="PF00828"/>
    </source>
</evidence>
<dbReference type="GO" id="GO:0022625">
    <property type="term" value="C:cytosolic large ribosomal subunit"/>
    <property type="evidence" value="ECO:0007669"/>
    <property type="project" value="TreeGrafter"/>
</dbReference>
<dbReference type="Pfam" id="PF00828">
    <property type="entry name" value="Ribosomal_L27A"/>
    <property type="match status" value="1"/>
</dbReference>
<dbReference type="Gene3D" id="3.100.10.10">
    <property type="match status" value="1"/>
</dbReference>
<dbReference type="PROSITE" id="PS00475">
    <property type="entry name" value="RIBOSOMAL_L15"/>
    <property type="match status" value="1"/>
</dbReference>
<feature type="compositionally biased region" description="Basic and acidic residues" evidence="9">
    <location>
        <begin position="1"/>
        <end position="13"/>
    </location>
</feature>
<evidence type="ECO:0000256" key="5">
    <source>
        <dbReference type="ARBA" id="ARBA00022980"/>
    </source>
</evidence>
<dbReference type="FunFam" id="3.100.10.10:FF:000004">
    <property type="entry name" value="50S ribosomal protein L15"/>
    <property type="match status" value="1"/>
</dbReference>
<feature type="compositionally biased region" description="Gly residues" evidence="9">
    <location>
        <begin position="22"/>
        <end position="31"/>
    </location>
</feature>
<accession>A0A1B3XI39</accession>
<feature type="domain" description="Large ribosomal subunit protein uL15/eL18" evidence="10">
    <location>
        <begin position="76"/>
        <end position="143"/>
    </location>
</feature>
<keyword evidence="3 7" id="KW-0699">rRNA-binding</keyword>
<dbReference type="EMBL" id="CP017080">
    <property type="protein sequence ID" value="AOH52883.1"/>
    <property type="molecule type" value="Genomic_DNA"/>
</dbReference>
<organism evidence="11 12">
    <name type="scientific">Peribacillus muralis</name>
    <dbReference type="NCBI Taxonomy" id="264697"/>
    <lineage>
        <taxon>Bacteria</taxon>
        <taxon>Bacillati</taxon>
        <taxon>Bacillota</taxon>
        <taxon>Bacilli</taxon>
        <taxon>Bacillales</taxon>
        <taxon>Bacillaceae</taxon>
        <taxon>Peribacillus</taxon>
    </lineage>
</organism>
<evidence type="ECO:0000256" key="9">
    <source>
        <dbReference type="SAM" id="MobiDB-lite"/>
    </source>
</evidence>
<name>A0A1B3XI39_9BACI</name>
<dbReference type="STRING" id="264697.ABE28_000680"/>
<dbReference type="InterPro" id="IPR036227">
    <property type="entry name" value="Ribosomal_uL15/eL18_sf"/>
</dbReference>
<evidence type="ECO:0000256" key="6">
    <source>
        <dbReference type="ARBA" id="ARBA00023274"/>
    </source>
</evidence>
<comment type="function">
    <text evidence="7">Binds to the 23S rRNA.</text>
</comment>
<keyword evidence="12" id="KW-1185">Reference proteome</keyword>
<dbReference type="AlphaFoldDB" id="A0A1B3XI39"/>
<evidence type="ECO:0000313" key="11">
    <source>
        <dbReference type="EMBL" id="AOH52883.1"/>
    </source>
</evidence>
<dbReference type="KEGG" id="bmur:ABE28_000680"/>
<evidence type="ECO:0000256" key="2">
    <source>
        <dbReference type="ARBA" id="ARBA00011838"/>
    </source>
</evidence>
<comment type="subunit">
    <text evidence="2 7">Part of the 50S ribosomal subunit.</text>
</comment>
<evidence type="ECO:0000256" key="8">
    <source>
        <dbReference type="RuleBase" id="RU003888"/>
    </source>
</evidence>
<dbReference type="OrthoDB" id="9810293at2"/>
<dbReference type="InterPro" id="IPR030878">
    <property type="entry name" value="Ribosomal_uL15"/>
</dbReference>
<keyword evidence="5 7" id="KW-0689">Ribosomal protein</keyword>
<dbReference type="HAMAP" id="MF_01341">
    <property type="entry name" value="Ribosomal_uL15"/>
    <property type="match status" value="1"/>
</dbReference>
<dbReference type="InterPro" id="IPR021131">
    <property type="entry name" value="Ribosomal_uL15/eL18"/>
</dbReference>
<dbReference type="GO" id="GO:0003735">
    <property type="term" value="F:structural constituent of ribosome"/>
    <property type="evidence" value="ECO:0007669"/>
    <property type="project" value="InterPro"/>
</dbReference>
<keyword evidence="6 7" id="KW-0687">Ribonucleoprotein</keyword>
<dbReference type="GO" id="GO:0006412">
    <property type="term" value="P:translation"/>
    <property type="evidence" value="ECO:0007669"/>
    <property type="project" value="UniProtKB-UniRule"/>
</dbReference>
<dbReference type="PANTHER" id="PTHR12934:SF11">
    <property type="entry name" value="LARGE RIBOSOMAL SUBUNIT PROTEIN UL15M"/>
    <property type="match status" value="1"/>
</dbReference>
<evidence type="ECO:0000256" key="7">
    <source>
        <dbReference type="HAMAP-Rule" id="MF_01341"/>
    </source>
</evidence>